<name>A0A7D7QRA4_9NOSO</name>
<keyword evidence="1" id="KW-0812">Transmembrane</keyword>
<feature type="transmembrane region" description="Helical" evidence="1">
    <location>
        <begin position="75"/>
        <end position="98"/>
    </location>
</feature>
<evidence type="ECO:0000313" key="2">
    <source>
        <dbReference type="EMBL" id="QMS91945.1"/>
    </source>
</evidence>
<feature type="transmembrane region" description="Helical" evidence="1">
    <location>
        <begin position="30"/>
        <end position="63"/>
    </location>
</feature>
<dbReference type="EMBL" id="CP054698">
    <property type="protein sequence ID" value="QMS91945.1"/>
    <property type="molecule type" value="Genomic_DNA"/>
</dbReference>
<keyword evidence="1" id="KW-1133">Transmembrane helix</keyword>
<dbReference type="Proteomes" id="UP000514713">
    <property type="component" value="Chromosome"/>
</dbReference>
<protein>
    <submittedName>
        <fullName evidence="2">Patatin-like phospholipase family protein</fullName>
    </submittedName>
</protein>
<proteinExistence type="predicted"/>
<dbReference type="Gene3D" id="3.40.1090.10">
    <property type="entry name" value="Cytosolic phospholipase A2 catalytic domain"/>
    <property type="match status" value="1"/>
</dbReference>
<feature type="transmembrane region" description="Helical" evidence="1">
    <location>
        <begin position="150"/>
        <end position="173"/>
    </location>
</feature>
<feature type="transmembrane region" description="Helical" evidence="1">
    <location>
        <begin position="242"/>
        <end position="264"/>
    </location>
</feature>
<gene>
    <name evidence="2" type="ORF">HUN01_31710</name>
</gene>
<dbReference type="RefSeq" id="WP_181929491.1">
    <property type="nucleotide sequence ID" value="NZ_CP054698.1"/>
</dbReference>
<feature type="transmembrane region" description="Helical" evidence="1">
    <location>
        <begin position="110"/>
        <end position="130"/>
    </location>
</feature>
<dbReference type="SUPFAM" id="SSF52151">
    <property type="entry name" value="FabD/lysophospholipase-like"/>
    <property type="match status" value="1"/>
</dbReference>
<reference evidence="3" key="1">
    <citation type="submission" date="2020-06" db="EMBL/GenBank/DDBJ databases">
        <title>Nostoc edaphicum CCNP1411 genome.</title>
        <authorList>
            <person name="Fidor A."/>
            <person name="Grabski M."/>
            <person name="Gawor J."/>
            <person name="Gromadka R."/>
            <person name="Wegrzyn G."/>
            <person name="Mazur-Marzec H."/>
        </authorList>
    </citation>
    <scope>NUCLEOTIDE SEQUENCE [LARGE SCALE GENOMIC DNA]</scope>
    <source>
        <strain evidence="3">CCNP1411</strain>
    </source>
</reference>
<keyword evidence="3" id="KW-1185">Reference proteome</keyword>
<evidence type="ECO:0000313" key="3">
    <source>
        <dbReference type="Proteomes" id="UP000514713"/>
    </source>
</evidence>
<evidence type="ECO:0000256" key="1">
    <source>
        <dbReference type="SAM" id="Phobius"/>
    </source>
</evidence>
<keyword evidence="1" id="KW-0472">Membrane</keyword>
<feature type="transmembrane region" description="Helical" evidence="1">
    <location>
        <begin position="205"/>
        <end position="230"/>
    </location>
</feature>
<organism evidence="2 3">
    <name type="scientific">Nostoc edaphicum CCNP1411</name>
    <dbReference type="NCBI Taxonomy" id="1472755"/>
    <lineage>
        <taxon>Bacteria</taxon>
        <taxon>Bacillati</taxon>
        <taxon>Cyanobacteriota</taxon>
        <taxon>Cyanophyceae</taxon>
        <taxon>Nostocales</taxon>
        <taxon>Nostocaceae</taxon>
        <taxon>Nostoc</taxon>
    </lineage>
</organism>
<dbReference type="KEGG" id="ned:HUN01_31710"/>
<sequence length="715" mass="80421">MKKKQQVFNGILLWVGLAFLGLTLQKFYNILQYIFFLRVPIIVGLLLLLLPTISVSTGLSAMLKNLFILRANNQLVLVIGGAVLAGLATTEVFDIILYNSHLRFDVPEHQGIPEFLQYVIAIILSLPIAIKATQLSKKEIKEGEHAWEGWGIIFGVVAGAFLIITTHLAKIFFKSNQILEQALLKIISFLPVKIQRGYVDGSGNLSYGIAEIVVFSIFLLILYGLGYLIFKPRPIKNRFEVPALFYITLILSIMVVWIGGISFFNDVSRVPTLLLFLVISSASYTIFKVDHFYKMFLNKNWLKPTEKKWINVISQRLNNQQSEDKTLVVVCASGGGIQASGWTTKVLTGLQEELGSEFTKAIGWISSVSGGSVGTMFYLDRFGEQGYPEEGELKKIFKSATEDSLDATGWGLAYPDLLRFIGFPFVVPKAQEDNTATEQDRGTAIEIDWKGEMKNPNATLASWSDKIDQGIIPIPIFNATLVEDGRRFLVSPMTFSKHEDCKSIDFNTLYPEYDIDVTTAARLSATFPYVSPVCRPSQETKWNYHIGDGGYFDNFGIGTSVDLLDNLLESEQCNQIKRVILIQINAFPDDENLQEEKGAPGWQMEVIGSLLALLNVRSSTQNEGNALNIKLLTDKYKCGYKDDEQEKLQQFLKDKSCQKGVEIMHIPIKFPRGKINPPLSWQLTQEQKKAIQNAWEEWKITNSTVILKLKKIFPE</sequence>
<dbReference type="AlphaFoldDB" id="A0A7D7QRA4"/>
<dbReference type="InterPro" id="IPR016035">
    <property type="entry name" value="Acyl_Trfase/lysoPLipase"/>
</dbReference>
<feature type="transmembrane region" description="Helical" evidence="1">
    <location>
        <begin position="7"/>
        <end position="24"/>
    </location>
</feature>
<accession>A0A7D7QRA4</accession>